<dbReference type="EMBL" id="PQAP01000048">
    <property type="protein sequence ID" value="PWB73804.1"/>
    <property type="molecule type" value="Genomic_DNA"/>
</dbReference>
<evidence type="ECO:0000313" key="2">
    <source>
        <dbReference type="Proteomes" id="UP000250918"/>
    </source>
</evidence>
<name>A0A855X2A0_9BACT</name>
<dbReference type="AlphaFoldDB" id="A0A855X2A0"/>
<reference evidence="1 2" key="1">
    <citation type="journal article" date="2018" name="ISME J.">
        <title>A methanotrophic archaeon couples anaerobic oxidation of methane to Fe(III) reduction.</title>
        <authorList>
            <person name="Cai C."/>
            <person name="Leu A.O."/>
            <person name="Xie G.J."/>
            <person name="Guo J."/>
            <person name="Feng Y."/>
            <person name="Zhao J.X."/>
            <person name="Tyson G.W."/>
            <person name="Yuan Z."/>
            <person name="Hu S."/>
        </authorList>
    </citation>
    <scope>NUCLEOTIDE SEQUENCE [LARGE SCALE GENOMIC DNA]</scope>
    <source>
        <strain evidence="1">FeB_12</strain>
    </source>
</reference>
<evidence type="ECO:0000313" key="1">
    <source>
        <dbReference type="EMBL" id="PWB73804.1"/>
    </source>
</evidence>
<accession>A0A855X2A0</accession>
<proteinExistence type="predicted"/>
<protein>
    <submittedName>
        <fullName evidence="1">Uncharacterized protein</fullName>
    </submittedName>
</protein>
<gene>
    <name evidence="1" type="ORF">C3F09_04895</name>
</gene>
<organism evidence="1 2">
    <name type="scientific">candidate division GN15 bacterium</name>
    <dbReference type="NCBI Taxonomy" id="2072418"/>
    <lineage>
        <taxon>Bacteria</taxon>
        <taxon>candidate division GN15</taxon>
    </lineage>
</organism>
<sequence length="122" mass="13677">MPIGEIVGKYYGYATGDFYEQNIRRNYLVTITVRPGTDPDSNSSCNCVIWIDIGDSLGTLATICAGGPSERLESDCRNGEFHDVFLGVADRMRISGELESYHAPRDSSEYRWCTLAFHATRR</sequence>
<comment type="caution">
    <text evidence="1">The sequence shown here is derived from an EMBL/GenBank/DDBJ whole genome shotgun (WGS) entry which is preliminary data.</text>
</comment>
<dbReference type="Proteomes" id="UP000250918">
    <property type="component" value="Unassembled WGS sequence"/>
</dbReference>